<dbReference type="PANTHER" id="PTHR45985:SF3">
    <property type="entry name" value="CHITIN DEACETYLASE-LIKE 4"/>
    <property type="match status" value="1"/>
</dbReference>
<gene>
    <name evidence="2" type="ORF">GCM10010411_35990</name>
</gene>
<proteinExistence type="predicted"/>
<feature type="compositionally biased region" description="Low complexity" evidence="1">
    <location>
        <begin position="42"/>
        <end position="57"/>
    </location>
</feature>
<dbReference type="InterPro" id="IPR011330">
    <property type="entry name" value="Glyco_hydro/deAcase_b/a-brl"/>
</dbReference>
<evidence type="ECO:0000313" key="3">
    <source>
        <dbReference type="Proteomes" id="UP001501509"/>
    </source>
</evidence>
<dbReference type="SUPFAM" id="SSF88713">
    <property type="entry name" value="Glycoside hydrolase/deacetylase"/>
    <property type="match status" value="1"/>
</dbReference>
<reference evidence="2 3" key="1">
    <citation type="journal article" date="2019" name="Int. J. Syst. Evol. Microbiol.">
        <title>The Global Catalogue of Microorganisms (GCM) 10K type strain sequencing project: providing services to taxonomists for standard genome sequencing and annotation.</title>
        <authorList>
            <consortium name="The Broad Institute Genomics Platform"/>
            <consortium name="The Broad Institute Genome Sequencing Center for Infectious Disease"/>
            <person name="Wu L."/>
            <person name="Ma J."/>
        </authorList>
    </citation>
    <scope>NUCLEOTIDE SEQUENCE [LARGE SCALE GENOMIC DNA]</scope>
    <source>
        <strain evidence="2 3">JCM 6833</strain>
    </source>
</reference>
<dbReference type="EMBL" id="BAAATD010000004">
    <property type="protein sequence ID" value="GAA2599208.1"/>
    <property type="molecule type" value="Genomic_DNA"/>
</dbReference>
<dbReference type="Gene3D" id="3.20.20.370">
    <property type="entry name" value="Glycoside hydrolase/deacetylase"/>
    <property type="match status" value="1"/>
</dbReference>
<dbReference type="InterPro" id="IPR052740">
    <property type="entry name" value="CE4"/>
</dbReference>
<evidence type="ECO:0008006" key="4">
    <source>
        <dbReference type="Google" id="ProtNLM"/>
    </source>
</evidence>
<accession>A0ABN3PSI1</accession>
<feature type="region of interest" description="Disordered" evidence="1">
    <location>
        <begin position="42"/>
        <end position="108"/>
    </location>
</feature>
<evidence type="ECO:0000313" key="2">
    <source>
        <dbReference type="EMBL" id="GAA2599208.1"/>
    </source>
</evidence>
<organism evidence="2 3">
    <name type="scientific">Actinomadura fulvescens</name>
    <dbReference type="NCBI Taxonomy" id="46160"/>
    <lineage>
        <taxon>Bacteria</taxon>
        <taxon>Bacillati</taxon>
        <taxon>Actinomycetota</taxon>
        <taxon>Actinomycetes</taxon>
        <taxon>Streptosporangiales</taxon>
        <taxon>Thermomonosporaceae</taxon>
        <taxon>Actinomadura</taxon>
    </lineage>
</organism>
<feature type="region of interest" description="Disordered" evidence="1">
    <location>
        <begin position="441"/>
        <end position="461"/>
    </location>
</feature>
<sequence length="461" mass="51071">MRVAGTVRTTIGLAAGAAVLAWAVAWVYEDGKLMPGGIERGAAPARAPDARAEAAGGARAGAERAGAGGGRAERPGSNALRKGRLIGDGSTSYTGPQPGLTPPRRLAPGERPPQFVVFSWDGAGEDDNRLFSRFRRLGRELGATQTFFLSGIYLLPEAERMRYAPPGKPRGASDIGYLGDESIRRTLTEVRQAWIEGNEIATHFNGHFCGPKGVASWSPAQWRSETAQARWFVKHWRTTTGWTTAEPLPFDYDKELIGGRAPCLEGRLNLLKAGRSMGFRYDSSGSGDQVWPRQRYGLWDIPLQRVPMPGRNFEVLSMDYNFLANQSKGYNGPPSRRPLWKHQMRAGLLRGFERAYTGNRAPMVIGNHFEHWNGGIYMDVVEDVMREVCRKQEVRCVSFRQLVDWLDAQDPRVLSALRKLGVGEAPPNGWGISPAAFPERPDRRHARHVRVATADAPRHRH</sequence>
<keyword evidence="3" id="KW-1185">Reference proteome</keyword>
<protein>
    <recommendedName>
        <fullName evidence="4">Secreted protein</fullName>
    </recommendedName>
</protein>
<dbReference type="Proteomes" id="UP001501509">
    <property type="component" value="Unassembled WGS sequence"/>
</dbReference>
<dbReference type="PANTHER" id="PTHR45985">
    <property type="match status" value="1"/>
</dbReference>
<name>A0ABN3PSI1_9ACTN</name>
<comment type="caution">
    <text evidence="2">The sequence shown here is derived from an EMBL/GenBank/DDBJ whole genome shotgun (WGS) entry which is preliminary data.</text>
</comment>
<evidence type="ECO:0000256" key="1">
    <source>
        <dbReference type="SAM" id="MobiDB-lite"/>
    </source>
</evidence>